<dbReference type="Proteomes" id="UP000018433">
    <property type="component" value="Unassembled WGS sequence"/>
</dbReference>
<accession>A0ABP2U9K4</accession>
<dbReference type="EMBL" id="APPV01000006">
    <property type="protein sequence ID" value="ENV61503.1"/>
    <property type="molecule type" value="Genomic_DNA"/>
</dbReference>
<feature type="chain" id="PRO_5045790927" description="Membrane associated, exported and processed into extracellular protein EXP" evidence="1">
    <location>
        <begin position="19"/>
        <end position="582"/>
    </location>
</feature>
<feature type="signal peptide" evidence="1">
    <location>
        <begin position="1"/>
        <end position="18"/>
    </location>
</feature>
<evidence type="ECO:0000256" key="1">
    <source>
        <dbReference type="SAM" id="SignalP"/>
    </source>
</evidence>
<evidence type="ECO:0000313" key="2">
    <source>
        <dbReference type="EMBL" id="ENV61503.1"/>
    </source>
</evidence>
<reference evidence="2 3" key="1">
    <citation type="submission" date="2013-02" db="EMBL/GenBank/DDBJ databases">
        <title>The Genome Sequence of Acinetobacter soli NIPH 2899.</title>
        <authorList>
            <consortium name="The Broad Institute Genome Sequencing Platform"/>
            <consortium name="The Broad Institute Genome Sequencing Center for Infectious Disease"/>
            <person name="Cerqueira G."/>
            <person name="Feldgarden M."/>
            <person name="Courvalin P."/>
            <person name="Perichon B."/>
            <person name="Grillot-Courvalin C."/>
            <person name="Clermont D."/>
            <person name="Rocha E."/>
            <person name="Yoon E.-J."/>
            <person name="Nemec A."/>
            <person name="Walker B."/>
            <person name="Young S.K."/>
            <person name="Zeng Q."/>
            <person name="Gargeya S."/>
            <person name="Fitzgerald M."/>
            <person name="Haas B."/>
            <person name="Abouelleil A."/>
            <person name="Alvarado L."/>
            <person name="Arachchi H.M."/>
            <person name="Berlin A.M."/>
            <person name="Chapman S.B."/>
            <person name="Dewar J."/>
            <person name="Goldberg J."/>
            <person name="Griggs A."/>
            <person name="Gujja S."/>
            <person name="Hansen M."/>
            <person name="Howarth C."/>
            <person name="Imamovic A."/>
            <person name="Larimer J."/>
            <person name="McCowan C."/>
            <person name="Murphy C."/>
            <person name="Neiman D."/>
            <person name="Pearson M."/>
            <person name="Priest M."/>
            <person name="Roberts A."/>
            <person name="Saif S."/>
            <person name="Shea T."/>
            <person name="Sisk P."/>
            <person name="Sykes S."/>
            <person name="Wortman J."/>
            <person name="Nusbaum C."/>
            <person name="Birren B."/>
        </authorList>
    </citation>
    <scope>NUCLEOTIDE SEQUENCE [LARGE SCALE GENOMIC DNA]</scope>
    <source>
        <strain evidence="2 3">NIPH 2899</strain>
    </source>
</reference>
<organism evidence="2 3">
    <name type="scientific">Acinetobacter soli NIPH 2899</name>
    <dbReference type="NCBI Taxonomy" id="1217677"/>
    <lineage>
        <taxon>Bacteria</taxon>
        <taxon>Pseudomonadati</taxon>
        <taxon>Pseudomonadota</taxon>
        <taxon>Gammaproteobacteria</taxon>
        <taxon>Moraxellales</taxon>
        <taxon>Moraxellaceae</taxon>
        <taxon>Acinetobacter</taxon>
    </lineage>
</organism>
<proteinExistence type="predicted"/>
<dbReference type="PROSITE" id="PS51257">
    <property type="entry name" value="PROKAR_LIPOPROTEIN"/>
    <property type="match status" value="1"/>
</dbReference>
<dbReference type="RefSeq" id="WP_004944327.1">
    <property type="nucleotide sequence ID" value="NZ_KB849643.1"/>
</dbReference>
<sequence>MSLKYQALTIAILGSALAACGGGSSDGGSTTTPVTRSGTAVDFYVSGATVTFLDCNNQTTTTNAKGAFTFPTGCTDSAITIKGGTDIGTGLPFEETLQAPKGMSSASGIVVTPLSTLYAISGETNLASFATKLGLSGKDLATKDPMADKELLQAAITSQQLIVQTKKVLLELSGSVGGSLTAEQAEASVKAALKANLANTTTLDLKTATSLPVQSIIQNAISQSKSSLPVEIQNNLDNIAANTAALMAAHVTASVNTANQAIANATAEADGSIKLETLAASGGTAAISQASSSQSANQIFAIVGTDAIKAPDAASALSTLGAAIASQDTNTVSNAIALVNTKLPDDKKISSDKADDLASATQYSNYLGVLNVGFNGGTAYDISKVLASVNAGSELTASGTIDKFSLNLAQFGTAFVSAPEAKLGLNYVISSSTAQAPKTISVIFDKVSFSFDGSGAITAFKLPANVKYSYSITGGSTAIPTSDYTNQKENSYAVSNGTVTLSLSELLDRLVAVNPSFKKDDYLPRAGDKVTFTVALASSASTNAVRVGTGSGTTAKAATGYTISSGSNTFVGTGFKAVVNVQ</sequence>
<keyword evidence="1" id="KW-0732">Signal</keyword>
<evidence type="ECO:0000313" key="3">
    <source>
        <dbReference type="Proteomes" id="UP000018433"/>
    </source>
</evidence>
<comment type="caution">
    <text evidence="2">The sequence shown here is derived from an EMBL/GenBank/DDBJ whole genome shotgun (WGS) entry which is preliminary data.</text>
</comment>
<evidence type="ECO:0008006" key="4">
    <source>
        <dbReference type="Google" id="ProtNLM"/>
    </source>
</evidence>
<keyword evidence="3" id="KW-1185">Reference proteome</keyword>
<gene>
    <name evidence="2" type="ORF">F950_00776</name>
</gene>
<name>A0ABP2U9K4_9GAMM</name>
<protein>
    <recommendedName>
        <fullName evidence="4">Membrane associated, exported and processed into extracellular protein EXP</fullName>
    </recommendedName>
</protein>